<evidence type="ECO:0000313" key="7">
    <source>
        <dbReference type="Proteomes" id="UP000789342"/>
    </source>
</evidence>
<gene>
    <name evidence="6" type="ORF">AMORRO_LOCUS1916</name>
</gene>
<dbReference type="InterPro" id="IPR011009">
    <property type="entry name" value="Kinase-like_dom_sf"/>
</dbReference>
<dbReference type="AlphaFoldDB" id="A0A9N8W522"/>
<evidence type="ECO:0000259" key="5">
    <source>
        <dbReference type="PROSITE" id="PS50011"/>
    </source>
</evidence>
<evidence type="ECO:0000256" key="4">
    <source>
        <dbReference type="RuleBase" id="RU000304"/>
    </source>
</evidence>
<dbReference type="PANTHER" id="PTHR24348">
    <property type="entry name" value="SERINE/THREONINE-PROTEIN KINASE UNC-51-RELATED"/>
    <property type="match status" value="1"/>
</dbReference>
<dbReference type="Pfam" id="PF00069">
    <property type="entry name" value="Pkinase"/>
    <property type="match status" value="1"/>
</dbReference>
<proteinExistence type="inferred from homology"/>
<dbReference type="SUPFAM" id="SSF49879">
    <property type="entry name" value="SMAD/FHA domain"/>
    <property type="match status" value="1"/>
</dbReference>
<evidence type="ECO:0000256" key="3">
    <source>
        <dbReference type="PROSITE-ProRule" id="PRU10141"/>
    </source>
</evidence>
<dbReference type="OrthoDB" id="40902at2759"/>
<dbReference type="PROSITE" id="PS00107">
    <property type="entry name" value="PROTEIN_KINASE_ATP"/>
    <property type="match status" value="1"/>
</dbReference>
<evidence type="ECO:0000256" key="1">
    <source>
        <dbReference type="ARBA" id="ARBA00022741"/>
    </source>
</evidence>
<dbReference type="SMART" id="SM00220">
    <property type="entry name" value="S_TKc"/>
    <property type="match status" value="1"/>
</dbReference>
<keyword evidence="7" id="KW-1185">Reference proteome</keyword>
<evidence type="ECO:0000313" key="6">
    <source>
        <dbReference type="EMBL" id="CAG8472392.1"/>
    </source>
</evidence>
<dbReference type="InterPro" id="IPR008984">
    <property type="entry name" value="SMAD_FHA_dom_sf"/>
</dbReference>
<name>A0A9N8W522_9GLOM</name>
<dbReference type="InterPro" id="IPR045269">
    <property type="entry name" value="Atg1-like"/>
</dbReference>
<protein>
    <submittedName>
        <fullName evidence="6">12992_t:CDS:1</fullName>
    </submittedName>
</protein>
<dbReference type="EMBL" id="CAJVPV010000750">
    <property type="protein sequence ID" value="CAG8472392.1"/>
    <property type="molecule type" value="Genomic_DNA"/>
</dbReference>
<accession>A0A9N8W522</accession>
<dbReference type="GO" id="GO:0005524">
    <property type="term" value="F:ATP binding"/>
    <property type="evidence" value="ECO:0007669"/>
    <property type="project" value="UniProtKB-UniRule"/>
</dbReference>
<dbReference type="InterPro" id="IPR000719">
    <property type="entry name" value="Prot_kinase_dom"/>
</dbReference>
<dbReference type="SUPFAM" id="SSF56112">
    <property type="entry name" value="Protein kinase-like (PK-like)"/>
    <property type="match status" value="1"/>
</dbReference>
<evidence type="ECO:0000256" key="2">
    <source>
        <dbReference type="ARBA" id="ARBA00022840"/>
    </source>
</evidence>
<reference evidence="6" key="1">
    <citation type="submission" date="2021-06" db="EMBL/GenBank/DDBJ databases">
        <authorList>
            <person name="Kallberg Y."/>
            <person name="Tangrot J."/>
            <person name="Rosling A."/>
        </authorList>
    </citation>
    <scope>NUCLEOTIDE SEQUENCE</scope>
    <source>
        <strain evidence="6">CL551</strain>
    </source>
</reference>
<comment type="caution">
    <text evidence="6">The sequence shown here is derived from an EMBL/GenBank/DDBJ whole genome shotgun (WGS) entry which is preliminary data.</text>
</comment>
<dbReference type="PANTHER" id="PTHR24348:SF68">
    <property type="entry name" value="SERINE_THREONINE-PROTEIN KINASE ATG1C"/>
    <property type="match status" value="1"/>
</dbReference>
<keyword evidence="4" id="KW-0808">Transferase</keyword>
<keyword evidence="4" id="KW-0418">Kinase</keyword>
<keyword evidence="4" id="KW-0723">Serine/threonine-protein kinase</keyword>
<comment type="similarity">
    <text evidence="4">Belongs to the protein kinase superfamily.</text>
</comment>
<keyword evidence="2 3" id="KW-0067">ATP-binding</keyword>
<keyword evidence="1 3" id="KW-0547">Nucleotide-binding</keyword>
<dbReference type="Gene3D" id="1.10.510.10">
    <property type="entry name" value="Transferase(Phosphotransferase) domain 1"/>
    <property type="match status" value="1"/>
</dbReference>
<feature type="binding site" evidence="3">
    <location>
        <position position="215"/>
    </location>
    <ligand>
        <name>ATP</name>
        <dbReference type="ChEBI" id="CHEBI:30616"/>
    </ligand>
</feature>
<dbReference type="Proteomes" id="UP000789342">
    <property type="component" value="Unassembled WGS sequence"/>
</dbReference>
<organism evidence="6 7">
    <name type="scientific">Acaulospora morrowiae</name>
    <dbReference type="NCBI Taxonomy" id="94023"/>
    <lineage>
        <taxon>Eukaryota</taxon>
        <taxon>Fungi</taxon>
        <taxon>Fungi incertae sedis</taxon>
        <taxon>Mucoromycota</taxon>
        <taxon>Glomeromycotina</taxon>
        <taxon>Glomeromycetes</taxon>
        <taxon>Diversisporales</taxon>
        <taxon>Acaulosporaceae</taxon>
        <taxon>Acaulospora</taxon>
    </lineage>
</organism>
<dbReference type="GO" id="GO:0010506">
    <property type="term" value="P:regulation of autophagy"/>
    <property type="evidence" value="ECO:0007669"/>
    <property type="project" value="InterPro"/>
</dbReference>
<dbReference type="InterPro" id="IPR008271">
    <property type="entry name" value="Ser/Thr_kinase_AS"/>
</dbReference>
<dbReference type="PROSITE" id="PS00108">
    <property type="entry name" value="PROTEIN_KINASE_ST"/>
    <property type="match status" value="1"/>
</dbReference>
<dbReference type="InterPro" id="IPR017441">
    <property type="entry name" value="Protein_kinase_ATP_BS"/>
</dbReference>
<sequence length="453" mass="52096">MPPQRHNALKSVKGFRKLKNHVRVYRQPVNPLATKDAEPISRLILLNDSTIEPKTIELSKARPTIALGLSSCCEDGQIKFNVKDYDYKIADIHCQINLVESNGVYRTEIKDNSYDSSTYIENNEGVFLIGYCERKYLNNKDIIKIGDGENCIKYRFCDVLNESIAHANSDKYTIPAMLGNYRKCGHDLGTGANAKVFLVEDSRTGRKSACKVVLKENYSQDAIDRLLREPEIIARLNHENIIKIYTAYQDKTRIVMMLEYMEGEDLYARYQSSGRLEFEKIIPITLQLLRGLKYLHDNLIIHRDLKPNNILLKDSTCQTIKISDFGSAKDMANLQDNNVDDMSIMGTPLYLAPEICLAILGGVHNVRWETTSDMWSIGLVIYFLIIGFTPFNENNPMYNVCSQITRWKFDSKEIKNMGIQMYPYVNLLENLLVRDRNRRFSAEDALLYFSKMI</sequence>
<feature type="domain" description="Protein kinase" evidence="5">
    <location>
        <begin position="182"/>
        <end position="453"/>
    </location>
</feature>
<dbReference type="GO" id="GO:0005737">
    <property type="term" value="C:cytoplasm"/>
    <property type="evidence" value="ECO:0007669"/>
    <property type="project" value="TreeGrafter"/>
</dbReference>
<dbReference type="PROSITE" id="PS50011">
    <property type="entry name" value="PROTEIN_KINASE_DOM"/>
    <property type="match status" value="1"/>
</dbReference>
<dbReference type="GO" id="GO:0004674">
    <property type="term" value="F:protein serine/threonine kinase activity"/>
    <property type="evidence" value="ECO:0007669"/>
    <property type="project" value="UniProtKB-KW"/>
</dbReference>